<name>A0A0G0M7Q4_9BACT</name>
<sequence length="61" mass="7208">MKCPECQKKGDKSEIYIGMSTRTLLGWQQYYDKDGILHDKDPNHTTTEYECSKGHKWKDIK</sequence>
<protein>
    <submittedName>
        <fullName evidence="1">Uncharacterized protein</fullName>
    </submittedName>
</protein>
<dbReference type="AlphaFoldDB" id="A0A0G0M7Q4"/>
<proteinExistence type="predicted"/>
<accession>A0A0G0M7Q4</accession>
<organism evidence="1 2">
    <name type="scientific">Candidatus Woesebacteria bacterium GW2011_GWB1_39_12</name>
    <dbReference type="NCBI Taxonomy" id="1618574"/>
    <lineage>
        <taxon>Bacteria</taxon>
        <taxon>Candidatus Woeseibacteriota</taxon>
    </lineage>
</organism>
<dbReference type="Proteomes" id="UP000033881">
    <property type="component" value="Unassembled WGS sequence"/>
</dbReference>
<evidence type="ECO:0000313" key="2">
    <source>
        <dbReference type="Proteomes" id="UP000033881"/>
    </source>
</evidence>
<reference evidence="1 2" key="1">
    <citation type="journal article" date="2015" name="Nature">
        <title>rRNA introns, odd ribosomes, and small enigmatic genomes across a large radiation of phyla.</title>
        <authorList>
            <person name="Brown C.T."/>
            <person name="Hug L.A."/>
            <person name="Thomas B.C."/>
            <person name="Sharon I."/>
            <person name="Castelle C.J."/>
            <person name="Singh A."/>
            <person name="Wilkins M.J."/>
            <person name="Williams K.H."/>
            <person name="Banfield J.F."/>
        </authorList>
    </citation>
    <scope>NUCLEOTIDE SEQUENCE [LARGE SCALE GENOMIC DNA]</scope>
</reference>
<dbReference type="EMBL" id="LBWB01000016">
    <property type="protein sequence ID" value="KKR00149.1"/>
    <property type="molecule type" value="Genomic_DNA"/>
</dbReference>
<gene>
    <name evidence="1" type="ORF">UT24_C0016G0038</name>
</gene>
<dbReference type="STRING" id="1618574.UT24_C0016G0038"/>
<evidence type="ECO:0000313" key="1">
    <source>
        <dbReference type="EMBL" id="KKR00149.1"/>
    </source>
</evidence>
<comment type="caution">
    <text evidence="1">The sequence shown here is derived from an EMBL/GenBank/DDBJ whole genome shotgun (WGS) entry which is preliminary data.</text>
</comment>